<feature type="region of interest" description="Disordered" evidence="1">
    <location>
        <begin position="1"/>
        <end position="26"/>
    </location>
</feature>
<evidence type="ECO:0000313" key="3">
    <source>
        <dbReference type="WBParaSite" id="maker-unitig_38995-snap-gene-0.1-mRNA-1"/>
    </source>
</evidence>
<sequence>RVKEKKCNMSSLAAPSNRQKHSEDDRQQYKYQALPPYADKVYLARQKKNRILVNQGLCSPLGYEDAQHQANAICTAKAWSSTRRRGDALVQAGAAERGHPHTRPTMLAVGPSERLAKHLKPGEARQYLHRAAAKGIIQAHDMLNDACAEQRELATIELKHT</sequence>
<protein>
    <submittedName>
        <fullName evidence="3">DUF4116 domain-containing protein</fullName>
    </submittedName>
</protein>
<proteinExistence type="predicted"/>
<name>A0A1I8FKV8_9PLAT</name>
<feature type="compositionally biased region" description="Polar residues" evidence="1">
    <location>
        <begin position="8"/>
        <end position="17"/>
    </location>
</feature>
<dbReference type="WBParaSite" id="maker-unitig_38995-snap-gene-0.1-mRNA-1">
    <property type="protein sequence ID" value="maker-unitig_38995-snap-gene-0.1-mRNA-1"/>
    <property type="gene ID" value="maker-unitig_38995-snap-gene-0.1"/>
</dbReference>
<dbReference type="Proteomes" id="UP000095280">
    <property type="component" value="Unplaced"/>
</dbReference>
<dbReference type="AlphaFoldDB" id="A0A1I8FKV8"/>
<evidence type="ECO:0000313" key="2">
    <source>
        <dbReference type="Proteomes" id="UP000095280"/>
    </source>
</evidence>
<organism evidence="2 3">
    <name type="scientific">Macrostomum lignano</name>
    <dbReference type="NCBI Taxonomy" id="282301"/>
    <lineage>
        <taxon>Eukaryota</taxon>
        <taxon>Metazoa</taxon>
        <taxon>Spiralia</taxon>
        <taxon>Lophotrochozoa</taxon>
        <taxon>Platyhelminthes</taxon>
        <taxon>Rhabditophora</taxon>
        <taxon>Macrostomorpha</taxon>
        <taxon>Macrostomida</taxon>
        <taxon>Macrostomidae</taxon>
        <taxon>Macrostomum</taxon>
    </lineage>
</organism>
<accession>A0A1I8FKV8</accession>
<evidence type="ECO:0000256" key="1">
    <source>
        <dbReference type="SAM" id="MobiDB-lite"/>
    </source>
</evidence>
<keyword evidence="2" id="KW-1185">Reference proteome</keyword>
<reference evidence="3" key="1">
    <citation type="submission" date="2016-11" db="UniProtKB">
        <authorList>
            <consortium name="WormBaseParasite"/>
        </authorList>
    </citation>
    <scope>IDENTIFICATION</scope>
</reference>